<reference evidence="8 9" key="1">
    <citation type="journal article" date="2012" name="BMC Genomics">
        <title>Comparative genomics of the white-rot fungi, Phanerochaete carnosa and P. chrysosporium, to elucidate the genetic basis of the distinct wood types they colonize.</title>
        <authorList>
            <person name="Suzuki H."/>
            <person name="MacDonald J."/>
            <person name="Syed K."/>
            <person name="Salamov A."/>
            <person name="Hori C."/>
            <person name="Aerts A."/>
            <person name="Henrissat B."/>
            <person name="Wiebenga A."/>
            <person name="vanKuyk P.A."/>
            <person name="Barry K."/>
            <person name="Lindquist E."/>
            <person name="LaButti K."/>
            <person name="Lapidus A."/>
            <person name="Lucas S."/>
            <person name="Coutinho P."/>
            <person name="Gong Y."/>
            <person name="Samejima M."/>
            <person name="Mahadevan R."/>
            <person name="Abou-Zaid M."/>
            <person name="de Vries R.P."/>
            <person name="Igarashi K."/>
            <person name="Yadav J.S."/>
            <person name="Grigoriev I.V."/>
            <person name="Master E.R."/>
        </authorList>
    </citation>
    <scope>NUCLEOTIDE SEQUENCE [LARGE SCALE GENOMIC DNA]</scope>
    <source>
        <strain evidence="8 9">HHB-10118-sp</strain>
    </source>
</reference>
<dbReference type="STRING" id="650164.K5WBJ9"/>
<dbReference type="InterPro" id="IPR007191">
    <property type="entry name" value="Sec8_exocyst_N"/>
</dbReference>
<evidence type="ECO:0000256" key="5">
    <source>
        <dbReference type="SAM" id="MobiDB-lite"/>
    </source>
</evidence>
<comment type="function">
    <text evidence="4">Component of the exocyst complex involved in the docking of exocytic vesicles with fusion sites on the plasma membrane.</text>
</comment>
<feature type="compositionally biased region" description="Polar residues" evidence="5">
    <location>
        <begin position="469"/>
        <end position="481"/>
    </location>
</feature>
<keyword evidence="2 4" id="KW-0268">Exocytosis</keyword>
<evidence type="ECO:0000259" key="6">
    <source>
        <dbReference type="Pfam" id="PF04048"/>
    </source>
</evidence>
<evidence type="ECO:0000259" key="7">
    <source>
        <dbReference type="Pfam" id="PF20652"/>
    </source>
</evidence>
<dbReference type="InterPro" id="IPR048630">
    <property type="entry name" value="Sec8_M"/>
</dbReference>
<dbReference type="OrthoDB" id="272977at2759"/>
<dbReference type="Proteomes" id="UP000008370">
    <property type="component" value="Unassembled WGS sequence"/>
</dbReference>
<dbReference type="EMBL" id="JH930468">
    <property type="protein sequence ID" value="EKM61298.1"/>
    <property type="molecule type" value="Genomic_DNA"/>
</dbReference>
<feature type="region of interest" description="Disordered" evidence="5">
    <location>
        <begin position="94"/>
        <end position="149"/>
    </location>
</feature>
<dbReference type="FunCoup" id="K5WBJ9">
    <property type="interactions" value="25"/>
</dbReference>
<feature type="compositionally biased region" description="Low complexity" evidence="5">
    <location>
        <begin position="36"/>
        <end position="56"/>
    </location>
</feature>
<dbReference type="GO" id="GO:0090522">
    <property type="term" value="P:vesicle tethering involved in exocytosis"/>
    <property type="evidence" value="ECO:0007669"/>
    <property type="project" value="UniProtKB-UniRule"/>
</dbReference>
<evidence type="ECO:0000313" key="9">
    <source>
        <dbReference type="Proteomes" id="UP000008370"/>
    </source>
</evidence>
<proteinExistence type="inferred from homology"/>
<evidence type="ECO:0000256" key="2">
    <source>
        <dbReference type="ARBA" id="ARBA00022483"/>
    </source>
</evidence>
<dbReference type="GO" id="GO:0000145">
    <property type="term" value="C:exocyst"/>
    <property type="evidence" value="ECO:0007669"/>
    <property type="project" value="UniProtKB-UniRule"/>
</dbReference>
<dbReference type="GO" id="GO:0015031">
    <property type="term" value="P:protein transport"/>
    <property type="evidence" value="ECO:0007669"/>
    <property type="project" value="UniProtKB-KW"/>
</dbReference>
<dbReference type="InParanoid" id="K5WBJ9"/>
<feature type="region of interest" description="Disordered" evidence="5">
    <location>
        <begin position="1080"/>
        <end position="1103"/>
    </location>
</feature>
<dbReference type="PANTHER" id="PTHR14146">
    <property type="entry name" value="EXOCYST COMPLEX COMPONENT 4"/>
    <property type="match status" value="1"/>
</dbReference>
<dbReference type="PANTHER" id="PTHR14146:SF0">
    <property type="entry name" value="EXOCYST COMPLEX COMPONENT 4"/>
    <property type="match status" value="1"/>
</dbReference>
<feature type="region of interest" description="Disordered" evidence="5">
    <location>
        <begin position="1"/>
        <end position="82"/>
    </location>
</feature>
<feature type="domain" description="Exocyst complex component Sec8 middle helical bundle" evidence="7">
    <location>
        <begin position="556"/>
        <end position="860"/>
    </location>
</feature>
<dbReference type="Pfam" id="PF04048">
    <property type="entry name" value="Sec8_N"/>
    <property type="match status" value="1"/>
</dbReference>
<feature type="domain" description="Exocyst complex component Sec8 N-terminal" evidence="6">
    <location>
        <begin position="215"/>
        <end position="355"/>
    </location>
</feature>
<name>K5WBJ9_PHACS</name>
<dbReference type="GO" id="GO:0006904">
    <property type="term" value="P:vesicle docking involved in exocytosis"/>
    <property type="evidence" value="ECO:0007669"/>
    <property type="project" value="InterPro"/>
</dbReference>
<dbReference type="GeneID" id="18909443"/>
<evidence type="ECO:0000256" key="4">
    <source>
        <dbReference type="RuleBase" id="RU367079"/>
    </source>
</evidence>
<protein>
    <recommendedName>
        <fullName evidence="4">Exocyst complex component Sec8</fullName>
    </recommendedName>
</protein>
<organism evidence="8 9">
    <name type="scientific">Phanerochaete carnosa (strain HHB-10118-sp)</name>
    <name type="common">White-rot fungus</name>
    <name type="synonym">Peniophora carnosa</name>
    <dbReference type="NCBI Taxonomy" id="650164"/>
    <lineage>
        <taxon>Eukaryota</taxon>
        <taxon>Fungi</taxon>
        <taxon>Dikarya</taxon>
        <taxon>Basidiomycota</taxon>
        <taxon>Agaricomycotina</taxon>
        <taxon>Agaricomycetes</taxon>
        <taxon>Polyporales</taxon>
        <taxon>Phanerochaetaceae</taxon>
        <taxon>Phanerochaete</taxon>
    </lineage>
</organism>
<comment type="similarity">
    <text evidence="4">Belongs to the SEC8 family.</text>
</comment>
<keyword evidence="1 4" id="KW-0813">Transport</keyword>
<dbReference type="GO" id="GO:0006893">
    <property type="term" value="P:Golgi to plasma membrane transport"/>
    <property type="evidence" value="ECO:0007669"/>
    <property type="project" value="TreeGrafter"/>
</dbReference>
<dbReference type="RefSeq" id="XP_007390722.1">
    <property type="nucleotide sequence ID" value="XM_007390660.1"/>
</dbReference>
<evidence type="ECO:0000256" key="3">
    <source>
        <dbReference type="ARBA" id="ARBA00022927"/>
    </source>
</evidence>
<keyword evidence="3 4" id="KW-0653">Protein transport</keyword>
<gene>
    <name evidence="8" type="ORF">PHACADRAFT_168730</name>
</gene>
<feature type="compositionally biased region" description="Polar residues" evidence="5">
    <location>
        <begin position="122"/>
        <end position="149"/>
    </location>
</feature>
<feature type="compositionally biased region" description="Polar residues" evidence="5">
    <location>
        <begin position="103"/>
        <end position="113"/>
    </location>
</feature>
<dbReference type="HOGENOM" id="CLU_004025_1_0_1"/>
<dbReference type="KEGG" id="pco:PHACADRAFT_168730"/>
<keyword evidence="9" id="KW-1185">Reference proteome</keyword>
<evidence type="ECO:0000313" key="8">
    <source>
        <dbReference type="EMBL" id="EKM61298.1"/>
    </source>
</evidence>
<feature type="compositionally biased region" description="Polar residues" evidence="5">
    <location>
        <begin position="1081"/>
        <end position="1091"/>
    </location>
</feature>
<evidence type="ECO:0000256" key="1">
    <source>
        <dbReference type="ARBA" id="ARBA00022448"/>
    </source>
</evidence>
<sequence length="1338" mass="148132">MSRVPPYPTARRPQTPNGNFHDDGPTPPNTTRPLQISRPHSRPTTPSSRITPRITPLPGSSSATPPVPTRPARSGLRGRNLSELSGLERLSFDALSGDHRDSSGTIRSDASQPPTRPPRAVLSTSPTSAQLPASNHLSPITPSSAGTELSPSEAAALAMFQSAIARRRGMSEDDMLDAEYEKERAREAAILMDRQRRIRERVPGMKAHKPRAGDIDAILNEIKDEWEIVTNPNFNPVDLALQLLDDSRELAQGRDMASFRQTKNMLSKALKGSVDKHYQAFNSSLSHHASLLNHLSGIQTQISEARSALQEAKEGLGNKRGDLVQLWSRNQTLEEMLRILDKIEHLRSVPDALESLISEKRLLQAAVLLVRSLKLIHKQDMMDIGALADLRSYLNAQETALREILVDELHSHLYLRSFWCESRWSVYEPGQQICTYAANGLKLVIYVQPVQKVEFEEDSAPMDPLKASAPSTPITHTSRSTRLSRYLDELNLRPNEPPFDLNEQNHLDGGSGSILQASASMSLGLSAGQSMASLSSLAAPSLAAAASHSAAQSNRNPEADSFAYIETLLEALAVLGKLGLALDIVAQRLPQEIYALVETTLDEVAERAEYGRRVSILGPSGAANASRPSDVYFHTGSGISGLSYMGVRPGVHGQLLPTQSLRLAALEMSTKRADQEIMKDVFWTLYSKLDAVAQGLRVIYEVSNRIGSRRDFRDTSGTKPGSLFPLAEIWSPIQAEVRTLLNDYITDEEQGVVSGRNPISSINEVLREGKHYRDKTKPVFRFADADLKLANKYLRAHEDELTRVLKDTVPGLVQGSTENAVQATLSAVGQDDRLLGSGNHHRLLVHPDAFHVSVLFQPTLAFMDRIAEVLPEGKEAVRASSNVLDEFVLKVYLPQLEDKVSELFHQAVTSSDAFQPDSVSTSISSKPLMKAAVQLMALINSLCSMLWTTPFHRESYSRLILTVIGQFYQRCSDKFQDLVSIKDSENSDTLPYLSLAAQWTQRSELTACLAGLFSIIEDPNAANKRAQLCRQQTHLEGSLLGERTVGKIQLVRTTRDLATLTTLYHSVTWFCTELGGLKSSPEGSLSPTSPQKPEPLGAVSPWTPYPPAFAEQASEPLQLPLSTAMAMRFQSLQKTYEQLSESILHTVRADVRCRVWHHLDLALRSGNYHIDQEASEPDPHIVDLNVELVKCDDYTSSTLPPKERKFVFEGIDQLMESLLISNARHIRAINQNGIKKMFRNVLALQQNIKIIAEGLQVEFDRAKRYYALFTKSPSDLLDAIRAKQEFSFDEYKTILDLLCGVDPTQGESAAAHATDRNYSMYMIELHGLELENSQSSDT</sequence>
<feature type="region of interest" description="Disordered" evidence="5">
    <location>
        <begin position="457"/>
        <end position="481"/>
    </location>
</feature>
<dbReference type="InterPro" id="IPR039682">
    <property type="entry name" value="Sec8/EXOC4"/>
</dbReference>
<accession>K5WBJ9</accession>
<dbReference type="GO" id="GO:0006612">
    <property type="term" value="P:protein targeting to membrane"/>
    <property type="evidence" value="ECO:0007669"/>
    <property type="project" value="UniProtKB-UniRule"/>
</dbReference>
<dbReference type="Pfam" id="PF20652">
    <property type="entry name" value="Sec8_C"/>
    <property type="match status" value="1"/>
</dbReference>